<dbReference type="EMBL" id="LAZR01025511">
    <property type="protein sequence ID" value="KKL71694.1"/>
    <property type="molecule type" value="Genomic_DNA"/>
</dbReference>
<evidence type="ECO:0000313" key="1">
    <source>
        <dbReference type="EMBL" id="KKL71694.1"/>
    </source>
</evidence>
<comment type="caution">
    <text evidence="1">The sequence shown here is derived from an EMBL/GenBank/DDBJ whole genome shotgun (WGS) entry which is preliminary data.</text>
</comment>
<sequence length="100" mass="11175">MPGCIQILDRRLGDHRDVQPDLDERLLDASGIELIAWVDLDEARLRLTTPTFPSSDQDDARPVLFIPSGAVTDARGDLEVVSRFAERMFDEAVRAVREGP</sequence>
<organism evidence="1">
    <name type="scientific">marine sediment metagenome</name>
    <dbReference type="NCBI Taxonomy" id="412755"/>
    <lineage>
        <taxon>unclassified sequences</taxon>
        <taxon>metagenomes</taxon>
        <taxon>ecological metagenomes</taxon>
    </lineage>
</organism>
<reference evidence="1" key="1">
    <citation type="journal article" date="2015" name="Nature">
        <title>Complex archaea that bridge the gap between prokaryotes and eukaryotes.</title>
        <authorList>
            <person name="Spang A."/>
            <person name="Saw J.H."/>
            <person name="Jorgensen S.L."/>
            <person name="Zaremba-Niedzwiedzka K."/>
            <person name="Martijn J."/>
            <person name="Lind A.E."/>
            <person name="van Eijk R."/>
            <person name="Schleper C."/>
            <person name="Guy L."/>
            <person name="Ettema T.J."/>
        </authorList>
    </citation>
    <scope>NUCLEOTIDE SEQUENCE</scope>
</reference>
<gene>
    <name evidence="1" type="ORF">LCGC14_2092370</name>
</gene>
<protein>
    <submittedName>
        <fullName evidence="1">Uncharacterized protein</fullName>
    </submittedName>
</protein>
<accession>A0A0F9ECJ3</accession>
<dbReference type="AlphaFoldDB" id="A0A0F9ECJ3"/>
<name>A0A0F9ECJ3_9ZZZZ</name>
<proteinExistence type="predicted"/>